<feature type="chain" id="PRO_5045446363" evidence="2">
    <location>
        <begin position="23"/>
        <end position="355"/>
    </location>
</feature>
<dbReference type="Pfam" id="PF25954">
    <property type="entry name" value="Beta-barrel_RND_2"/>
    <property type="match status" value="1"/>
</dbReference>
<dbReference type="Gene3D" id="2.40.50.100">
    <property type="match status" value="1"/>
</dbReference>
<dbReference type="NCBIfam" id="TIGR01730">
    <property type="entry name" value="RND_mfp"/>
    <property type="match status" value="1"/>
</dbReference>
<accession>A0ABT1WC33</accession>
<evidence type="ECO:0000259" key="3">
    <source>
        <dbReference type="Pfam" id="PF25954"/>
    </source>
</evidence>
<keyword evidence="2" id="KW-0732">Signal</keyword>
<comment type="similarity">
    <text evidence="1">Belongs to the membrane fusion protein (MFP) (TC 8.A.1) family.</text>
</comment>
<feature type="domain" description="CusB-like beta-barrel" evidence="3">
    <location>
        <begin position="201"/>
        <end position="276"/>
    </location>
</feature>
<sequence>MNRSASLPLMSTALGLGLLLSACGPSKPDAEAATATTARVVKVQTVSLGPSQAAIDVAGVGAFRDETKLSFKVGGVIEQITVREGDSVKPNQKLAWLNQQEVNAAVSQATAGLDKARRDLQRGEQLRSEEVISSVQLDNLKTALQVAQAQASQASFSRQTAELSARAAGVVLKRFAQVGEVVAPGQPVLLLGSRASGFVMKASLSDRQAIHVRVGQTATAQFDAVPGIQWPAKVIELAQAADPATGTYGVQVLIDTQANPTLNVLSGMQGQLRIQPAGSSEQRSYVPLEAVIEGDNKAAWLFTVEPNNSVKRRAVKVAFVQGNRLALAENLPEGTRVVSVGAAYLQDGETVQIAE</sequence>
<name>A0ABT1WC33_9BURK</name>
<evidence type="ECO:0000313" key="4">
    <source>
        <dbReference type="EMBL" id="MCQ8895080.1"/>
    </source>
</evidence>
<dbReference type="InterPro" id="IPR058792">
    <property type="entry name" value="Beta-barrel_RND_2"/>
</dbReference>
<dbReference type="Gene3D" id="1.10.287.470">
    <property type="entry name" value="Helix hairpin bin"/>
    <property type="match status" value="1"/>
</dbReference>
<protein>
    <submittedName>
        <fullName evidence="4">Efflux RND transporter periplasmic adaptor subunit</fullName>
    </submittedName>
</protein>
<proteinExistence type="inferred from homology"/>
<dbReference type="Gene3D" id="2.40.30.170">
    <property type="match status" value="1"/>
</dbReference>
<dbReference type="Proteomes" id="UP001204142">
    <property type="component" value="Unassembled WGS sequence"/>
</dbReference>
<evidence type="ECO:0000313" key="5">
    <source>
        <dbReference type="Proteomes" id="UP001204142"/>
    </source>
</evidence>
<evidence type="ECO:0000256" key="1">
    <source>
        <dbReference type="ARBA" id="ARBA00009477"/>
    </source>
</evidence>
<dbReference type="InterPro" id="IPR006143">
    <property type="entry name" value="RND_pump_MFP"/>
</dbReference>
<reference evidence="4 5" key="1">
    <citation type="submission" date="2022-07" db="EMBL/GenBank/DDBJ databases">
        <authorList>
            <person name="Xamxidin M."/>
            <person name="Wu M."/>
        </authorList>
    </citation>
    <scope>NUCLEOTIDE SEQUENCE [LARGE SCALE GENOMIC DNA]</scope>
    <source>
        <strain evidence="4 5">NBRC 111650</strain>
    </source>
</reference>
<evidence type="ECO:0000256" key="2">
    <source>
        <dbReference type="SAM" id="SignalP"/>
    </source>
</evidence>
<dbReference type="SUPFAM" id="SSF111369">
    <property type="entry name" value="HlyD-like secretion proteins"/>
    <property type="match status" value="1"/>
</dbReference>
<dbReference type="EMBL" id="JANIGO010000001">
    <property type="protein sequence ID" value="MCQ8895080.1"/>
    <property type="molecule type" value="Genomic_DNA"/>
</dbReference>
<dbReference type="Gene3D" id="2.40.420.20">
    <property type="match status" value="1"/>
</dbReference>
<feature type="signal peptide" evidence="2">
    <location>
        <begin position="1"/>
        <end position="22"/>
    </location>
</feature>
<dbReference type="PANTHER" id="PTHR30469">
    <property type="entry name" value="MULTIDRUG RESISTANCE PROTEIN MDTA"/>
    <property type="match status" value="1"/>
</dbReference>
<organism evidence="4 5">
    <name type="scientific">Limnobacter humi</name>
    <dbReference type="NCBI Taxonomy" id="1778671"/>
    <lineage>
        <taxon>Bacteria</taxon>
        <taxon>Pseudomonadati</taxon>
        <taxon>Pseudomonadota</taxon>
        <taxon>Betaproteobacteria</taxon>
        <taxon>Burkholderiales</taxon>
        <taxon>Burkholderiaceae</taxon>
        <taxon>Limnobacter</taxon>
    </lineage>
</organism>
<dbReference type="RefSeq" id="WP_256762753.1">
    <property type="nucleotide sequence ID" value="NZ_JANIGO010000001.1"/>
</dbReference>
<gene>
    <name evidence="4" type="ORF">NQT62_01345</name>
</gene>
<keyword evidence="5" id="KW-1185">Reference proteome</keyword>
<dbReference type="PANTHER" id="PTHR30469:SF15">
    <property type="entry name" value="HLYD FAMILY OF SECRETION PROTEINS"/>
    <property type="match status" value="1"/>
</dbReference>
<comment type="caution">
    <text evidence="4">The sequence shown here is derived from an EMBL/GenBank/DDBJ whole genome shotgun (WGS) entry which is preliminary data.</text>
</comment>
<dbReference type="PROSITE" id="PS51257">
    <property type="entry name" value="PROKAR_LIPOPROTEIN"/>
    <property type="match status" value="1"/>
</dbReference>